<reference evidence="1" key="2">
    <citation type="submission" date="2021-09" db="EMBL/GenBank/DDBJ databases">
        <authorList>
            <person name="Jia N."/>
            <person name="Wang J."/>
            <person name="Shi W."/>
            <person name="Du L."/>
            <person name="Sun Y."/>
            <person name="Zhan W."/>
            <person name="Jiang J."/>
            <person name="Wang Q."/>
            <person name="Zhang B."/>
            <person name="Ji P."/>
            <person name="Sakyi L.B."/>
            <person name="Cui X."/>
            <person name="Yuan T."/>
            <person name="Jiang B."/>
            <person name="Yang W."/>
            <person name="Lam T.T.-Y."/>
            <person name="Chang Q."/>
            <person name="Ding S."/>
            <person name="Wang X."/>
            <person name="Zhu J."/>
            <person name="Ruan X."/>
            <person name="Zhao L."/>
            <person name="Wei J."/>
            <person name="Que T."/>
            <person name="Du C."/>
            <person name="Cheng J."/>
            <person name="Dai P."/>
            <person name="Han X."/>
            <person name="Huang E."/>
            <person name="Gao Y."/>
            <person name="Liu J."/>
            <person name="Shao H."/>
            <person name="Ye R."/>
            <person name="Li L."/>
            <person name="Wei W."/>
            <person name="Wang X."/>
            <person name="Wang C."/>
            <person name="Huo Q."/>
            <person name="Li W."/>
            <person name="Guo W."/>
            <person name="Chen H."/>
            <person name="Chen S."/>
            <person name="Zhou L."/>
            <person name="Zhou L."/>
            <person name="Ni X."/>
            <person name="Tian J."/>
            <person name="Zhou Y."/>
            <person name="Sheng Y."/>
            <person name="Liu T."/>
            <person name="Pan Y."/>
            <person name="Xia L."/>
            <person name="Li J."/>
            <person name="Zhao F."/>
            <person name="Cao W."/>
        </authorList>
    </citation>
    <scope>NUCLEOTIDE SEQUENCE</scope>
    <source>
        <strain evidence="1">Rmic-2018</strain>
        <tissue evidence="1">Larvae</tissue>
    </source>
</reference>
<evidence type="ECO:0000313" key="2">
    <source>
        <dbReference type="Proteomes" id="UP000821866"/>
    </source>
</evidence>
<dbReference type="VEuPathDB" id="VectorBase:LOC119163764"/>
<organism evidence="1 2">
    <name type="scientific">Rhipicephalus microplus</name>
    <name type="common">Cattle tick</name>
    <name type="synonym">Boophilus microplus</name>
    <dbReference type="NCBI Taxonomy" id="6941"/>
    <lineage>
        <taxon>Eukaryota</taxon>
        <taxon>Metazoa</taxon>
        <taxon>Ecdysozoa</taxon>
        <taxon>Arthropoda</taxon>
        <taxon>Chelicerata</taxon>
        <taxon>Arachnida</taxon>
        <taxon>Acari</taxon>
        <taxon>Parasitiformes</taxon>
        <taxon>Ixodida</taxon>
        <taxon>Ixodoidea</taxon>
        <taxon>Ixodidae</taxon>
        <taxon>Rhipicephalinae</taxon>
        <taxon>Rhipicephalus</taxon>
        <taxon>Boophilus</taxon>
    </lineage>
</organism>
<dbReference type="EMBL" id="JABSTU010000005">
    <property type="protein sequence ID" value="KAH8031410.1"/>
    <property type="molecule type" value="Genomic_DNA"/>
</dbReference>
<dbReference type="Proteomes" id="UP000821866">
    <property type="component" value="Chromosome 3"/>
</dbReference>
<evidence type="ECO:0000313" key="1">
    <source>
        <dbReference type="EMBL" id="KAH8031410.1"/>
    </source>
</evidence>
<dbReference type="InterPro" id="IPR016024">
    <property type="entry name" value="ARM-type_fold"/>
</dbReference>
<keyword evidence="2" id="KW-1185">Reference proteome</keyword>
<gene>
    <name evidence="1" type="ORF">HPB51_017182</name>
</gene>
<name>A0A9J6EAQ1_RHIMP</name>
<sequence length="308" mass="34002">MHNFFFYYFQSIKAPGSLGANLSEGLLCLLVLMTLQNIQDLPKAAFQALMKHKKSLVAALEELSSRHSVSAILKPLLAQLTNYVLEPRQSEGEDASKKAAVLKALIQLALSLDKYSDYVVRLFFDAYIKLHKSRKAGDSSAASNSANDEVVLDIMKMLRQRSESTTRCHKSLLEWSCSEASSSESSLTSRKSASRKHYRAHVAVTTAYKKLTIFTAEYRDGRSGKMAARCPDEVDACLECHLCGDDEQARLAAEQLTRTNAFGREHAVVEAAGSALFLALNSGSKHHRLAAVRELVASLQKKQVRGHP</sequence>
<reference evidence="1" key="1">
    <citation type="journal article" date="2020" name="Cell">
        <title>Large-Scale Comparative Analyses of Tick Genomes Elucidate Their Genetic Diversity and Vector Capacities.</title>
        <authorList>
            <consortium name="Tick Genome and Microbiome Consortium (TIGMIC)"/>
            <person name="Jia N."/>
            <person name="Wang J."/>
            <person name="Shi W."/>
            <person name="Du L."/>
            <person name="Sun Y."/>
            <person name="Zhan W."/>
            <person name="Jiang J.F."/>
            <person name="Wang Q."/>
            <person name="Zhang B."/>
            <person name="Ji P."/>
            <person name="Bell-Sakyi L."/>
            <person name="Cui X.M."/>
            <person name="Yuan T.T."/>
            <person name="Jiang B.G."/>
            <person name="Yang W.F."/>
            <person name="Lam T.T."/>
            <person name="Chang Q.C."/>
            <person name="Ding S.J."/>
            <person name="Wang X.J."/>
            <person name="Zhu J.G."/>
            <person name="Ruan X.D."/>
            <person name="Zhao L."/>
            <person name="Wei J.T."/>
            <person name="Ye R.Z."/>
            <person name="Que T.C."/>
            <person name="Du C.H."/>
            <person name="Zhou Y.H."/>
            <person name="Cheng J.X."/>
            <person name="Dai P.F."/>
            <person name="Guo W.B."/>
            <person name="Han X.H."/>
            <person name="Huang E.J."/>
            <person name="Li L.F."/>
            <person name="Wei W."/>
            <person name="Gao Y.C."/>
            <person name="Liu J.Z."/>
            <person name="Shao H.Z."/>
            <person name="Wang X."/>
            <person name="Wang C.C."/>
            <person name="Yang T.C."/>
            <person name="Huo Q.B."/>
            <person name="Li W."/>
            <person name="Chen H.Y."/>
            <person name="Chen S.E."/>
            <person name="Zhou L.G."/>
            <person name="Ni X.B."/>
            <person name="Tian J.H."/>
            <person name="Sheng Y."/>
            <person name="Liu T."/>
            <person name="Pan Y.S."/>
            <person name="Xia L.Y."/>
            <person name="Li J."/>
            <person name="Zhao F."/>
            <person name="Cao W.C."/>
        </authorList>
    </citation>
    <scope>NUCLEOTIDE SEQUENCE</scope>
    <source>
        <strain evidence="1">Rmic-2018</strain>
    </source>
</reference>
<accession>A0A9J6EAQ1</accession>
<dbReference type="AlphaFoldDB" id="A0A9J6EAQ1"/>
<dbReference type="SUPFAM" id="SSF48371">
    <property type="entry name" value="ARM repeat"/>
    <property type="match status" value="1"/>
</dbReference>
<comment type="caution">
    <text evidence="1">The sequence shown here is derived from an EMBL/GenBank/DDBJ whole genome shotgun (WGS) entry which is preliminary data.</text>
</comment>
<protein>
    <submittedName>
        <fullName evidence="1">Uncharacterized protein</fullName>
    </submittedName>
</protein>
<proteinExistence type="predicted"/>